<dbReference type="Pfam" id="PF12776">
    <property type="entry name" value="Myb_DNA-bind_3"/>
    <property type="match status" value="1"/>
</dbReference>
<dbReference type="Proteomes" id="UP000193144">
    <property type="component" value="Unassembled WGS sequence"/>
</dbReference>
<sequence length="193" mass="21225">MAPPPIPNGTRAPSEAPSTATITPNRTPSEALSRARSRAPSRAPLSTPDGYIDLTKRIVWTEERDEILIDGLLDAQANGLQAGGSFKNSAYTKVVALFYQAKLLVKATQVMSRAEALKKEYNAWYRMFFENSGWGLQDGLPDCDKGTFDEYVEKNPEAAQFFERPIKFDQQLTAMFKGTGATGVRVIDARMGG</sequence>
<evidence type="ECO:0000313" key="3">
    <source>
        <dbReference type="EMBL" id="ORY12608.1"/>
    </source>
</evidence>
<dbReference type="PANTHER" id="PTHR46929:SF3">
    <property type="entry name" value="MYB_SANT-LIKE DOMAIN-CONTAINING PROTEIN"/>
    <property type="match status" value="1"/>
</dbReference>
<dbReference type="EMBL" id="MCFA01000049">
    <property type="protein sequence ID" value="ORY12608.1"/>
    <property type="molecule type" value="Genomic_DNA"/>
</dbReference>
<dbReference type="PANTHER" id="PTHR46929">
    <property type="entry name" value="EXPRESSED PROTEIN"/>
    <property type="match status" value="1"/>
</dbReference>
<dbReference type="InterPro" id="IPR024752">
    <property type="entry name" value="Myb/SANT-like_dom"/>
</dbReference>
<feature type="domain" description="Myb/SANT-like" evidence="2">
    <location>
        <begin position="60"/>
        <end position="128"/>
    </location>
</feature>
<dbReference type="AlphaFoldDB" id="A0A1Y1ZQV5"/>
<evidence type="ECO:0000313" key="4">
    <source>
        <dbReference type="Proteomes" id="UP000193144"/>
    </source>
</evidence>
<evidence type="ECO:0000259" key="2">
    <source>
        <dbReference type="Pfam" id="PF12776"/>
    </source>
</evidence>
<feature type="compositionally biased region" description="Low complexity" evidence="1">
    <location>
        <begin position="31"/>
        <end position="46"/>
    </location>
</feature>
<comment type="caution">
    <text evidence="3">The sequence shown here is derived from an EMBL/GenBank/DDBJ whole genome shotgun (WGS) entry which is preliminary data.</text>
</comment>
<organism evidence="3 4">
    <name type="scientific">Clohesyomyces aquaticus</name>
    <dbReference type="NCBI Taxonomy" id="1231657"/>
    <lineage>
        <taxon>Eukaryota</taxon>
        <taxon>Fungi</taxon>
        <taxon>Dikarya</taxon>
        <taxon>Ascomycota</taxon>
        <taxon>Pezizomycotina</taxon>
        <taxon>Dothideomycetes</taxon>
        <taxon>Pleosporomycetidae</taxon>
        <taxon>Pleosporales</taxon>
        <taxon>Lindgomycetaceae</taxon>
        <taxon>Clohesyomyces</taxon>
    </lineage>
</organism>
<protein>
    <recommendedName>
        <fullName evidence="2">Myb/SANT-like domain-containing protein</fullName>
    </recommendedName>
</protein>
<dbReference type="OrthoDB" id="1910266at2759"/>
<accession>A0A1Y1ZQV5</accession>
<name>A0A1Y1ZQV5_9PLEO</name>
<evidence type="ECO:0000256" key="1">
    <source>
        <dbReference type="SAM" id="MobiDB-lite"/>
    </source>
</evidence>
<keyword evidence="4" id="KW-1185">Reference proteome</keyword>
<dbReference type="STRING" id="1231657.A0A1Y1ZQV5"/>
<feature type="compositionally biased region" description="Polar residues" evidence="1">
    <location>
        <begin position="16"/>
        <end position="30"/>
    </location>
</feature>
<reference evidence="3 4" key="1">
    <citation type="submission" date="2016-07" db="EMBL/GenBank/DDBJ databases">
        <title>Pervasive Adenine N6-methylation of Active Genes in Fungi.</title>
        <authorList>
            <consortium name="DOE Joint Genome Institute"/>
            <person name="Mondo S.J."/>
            <person name="Dannebaum R.O."/>
            <person name="Kuo R.C."/>
            <person name="Labutti K."/>
            <person name="Haridas S."/>
            <person name="Kuo A."/>
            <person name="Salamov A."/>
            <person name="Ahrendt S.R."/>
            <person name="Lipzen A."/>
            <person name="Sullivan W."/>
            <person name="Andreopoulos W.B."/>
            <person name="Clum A."/>
            <person name="Lindquist E."/>
            <person name="Daum C."/>
            <person name="Ramamoorthy G.K."/>
            <person name="Gryganskyi A."/>
            <person name="Culley D."/>
            <person name="Magnuson J.K."/>
            <person name="James T.Y."/>
            <person name="O'Malley M.A."/>
            <person name="Stajich J.E."/>
            <person name="Spatafora J.W."/>
            <person name="Visel A."/>
            <person name="Grigoriev I.V."/>
        </authorList>
    </citation>
    <scope>NUCLEOTIDE SEQUENCE [LARGE SCALE GENOMIC DNA]</scope>
    <source>
        <strain evidence="3 4">CBS 115471</strain>
    </source>
</reference>
<proteinExistence type="predicted"/>
<feature type="region of interest" description="Disordered" evidence="1">
    <location>
        <begin position="1"/>
        <end position="46"/>
    </location>
</feature>
<gene>
    <name evidence="3" type="ORF">BCR34DRAFT_289816</name>
</gene>